<accession>A0ABW1GUC3</accession>
<dbReference type="Proteomes" id="UP001596200">
    <property type="component" value="Unassembled WGS sequence"/>
</dbReference>
<gene>
    <name evidence="2" type="ORF">ACFP1B_33465</name>
</gene>
<comment type="caution">
    <text evidence="2">The sequence shown here is derived from an EMBL/GenBank/DDBJ whole genome shotgun (WGS) entry which is preliminary data.</text>
</comment>
<evidence type="ECO:0000256" key="1">
    <source>
        <dbReference type="SAM" id="MobiDB-lite"/>
    </source>
</evidence>
<keyword evidence="3" id="KW-1185">Reference proteome</keyword>
<proteinExistence type="predicted"/>
<name>A0ABW1GUC3_9ACTN</name>
<evidence type="ECO:0000313" key="3">
    <source>
        <dbReference type="Proteomes" id="UP001596200"/>
    </source>
</evidence>
<dbReference type="EMBL" id="JBHSPU010000038">
    <property type="protein sequence ID" value="MFC5918305.1"/>
    <property type="molecule type" value="Genomic_DNA"/>
</dbReference>
<organism evidence="2 3">
    <name type="scientific">Streptomyces pulveraceus</name>
    <dbReference type="NCBI Taxonomy" id="68258"/>
    <lineage>
        <taxon>Bacteria</taxon>
        <taxon>Bacillati</taxon>
        <taxon>Actinomycetota</taxon>
        <taxon>Actinomycetes</taxon>
        <taxon>Kitasatosporales</taxon>
        <taxon>Streptomycetaceae</taxon>
        <taxon>Streptomyces</taxon>
    </lineage>
</organism>
<feature type="region of interest" description="Disordered" evidence="1">
    <location>
        <begin position="221"/>
        <end position="254"/>
    </location>
</feature>
<dbReference type="RefSeq" id="WP_344516519.1">
    <property type="nucleotide sequence ID" value="NZ_BAAATU010000040.1"/>
</dbReference>
<reference evidence="3" key="1">
    <citation type="journal article" date="2019" name="Int. J. Syst. Evol. Microbiol.">
        <title>The Global Catalogue of Microorganisms (GCM) 10K type strain sequencing project: providing services to taxonomists for standard genome sequencing and annotation.</title>
        <authorList>
            <consortium name="The Broad Institute Genomics Platform"/>
            <consortium name="The Broad Institute Genome Sequencing Center for Infectious Disease"/>
            <person name="Wu L."/>
            <person name="Ma J."/>
        </authorList>
    </citation>
    <scope>NUCLEOTIDE SEQUENCE [LARGE SCALE GENOMIC DNA]</scope>
    <source>
        <strain evidence="3">JCM 4147</strain>
    </source>
</reference>
<sequence length="403" mass="42333">MVINGEDTASGTALLIAAAPAGKSCLIDATSVLPTLAAVPPGILTGTTAATLVELADPTDPQTVLTRVRAAATAPGPLTLYIAGQLHLDHKQHLIHLALARSTPTTLRYTALPWHWLAGELRLRRPGTTTVVTDLVAAPDAWQKLGSEGLVLGYGIRVYGRIVPPPPRRQIAEPAYLKALATAWRSGINPPLAQLHEQAAARSGSPDALFLAIGGTVVDSPTASTAQHPVPPHPVPVTAAAAPAPFPAGTGTAEEDPLPAILAAAHAGRHGEAASLAAMWEGWALRTYGAESVQATHWLEVRADLARLAGDAARSCELWMAAADARLARQQPPDDPAVEGAVDRAHHQWQELHDPRRRLELGPPLVALRLHVPGRRPGAVEALQHRLAQLDGTLPAEARRAAP</sequence>
<protein>
    <submittedName>
        <fullName evidence="2">Uncharacterized protein</fullName>
    </submittedName>
</protein>
<feature type="compositionally biased region" description="Low complexity" evidence="1">
    <location>
        <begin position="236"/>
        <end position="252"/>
    </location>
</feature>
<evidence type="ECO:0000313" key="2">
    <source>
        <dbReference type="EMBL" id="MFC5918305.1"/>
    </source>
</evidence>